<reference evidence="1" key="1">
    <citation type="submission" date="2021-03" db="EMBL/GenBank/DDBJ databases">
        <title>Genome sequencing and assembly of Tianweitania sediminis.</title>
        <authorList>
            <person name="Chhetri G."/>
        </authorList>
    </citation>
    <scope>NUCLEOTIDE SEQUENCE</scope>
    <source>
        <strain evidence="1">Z8</strain>
    </source>
</reference>
<evidence type="ECO:0000313" key="1">
    <source>
        <dbReference type="EMBL" id="MBP0438503.1"/>
    </source>
</evidence>
<dbReference type="AlphaFoldDB" id="A0A8J7QXC7"/>
<dbReference type="Proteomes" id="UP000666240">
    <property type="component" value="Unassembled WGS sequence"/>
</dbReference>
<proteinExistence type="predicted"/>
<name>A0A8J7QXC7_9HYPH</name>
<sequence>MLDPQLIYIAVFNRPADPAGLAWVNELTQDGTNYEAMAGLTGTVEYTMNFNGLEAAETISRFYESLFNRLPEEAGLQYWVSNFTPHPDGSGAAFSPANLVFAMVEAAQGHDADTLAAKVEVASYITSLLDTPDEVAAYEGRGAGVFGRGMVSQTDWENLPTHAEIDAGWKEHFDSWAQYNL</sequence>
<organism evidence="1 2">
    <name type="scientific">Tianweitania sediminis</name>
    <dbReference type="NCBI Taxonomy" id="1502156"/>
    <lineage>
        <taxon>Bacteria</taxon>
        <taxon>Pseudomonadati</taxon>
        <taxon>Pseudomonadota</taxon>
        <taxon>Alphaproteobacteria</taxon>
        <taxon>Hyphomicrobiales</taxon>
        <taxon>Phyllobacteriaceae</taxon>
        <taxon>Tianweitania</taxon>
    </lineage>
</organism>
<dbReference type="EMBL" id="JAGIYY010000002">
    <property type="protein sequence ID" value="MBP0438503.1"/>
    <property type="molecule type" value="Genomic_DNA"/>
</dbReference>
<evidence type="ECO:0008006" key="3">
    <source>
        <dbReference type="Google" id="ProtNLM"/>
    </source>
</evidence>
<protein>
    <recommendedName>
        <fullName evidence="3">DUF4214 domain-containing protein</fullName>
    </recommendedName>
</protein>
<keyword evidence="2" id="KW-1185">Reference proteome</keyword>
<comment type="caution">
    <text evidence="1">The sequence shown here is derived from an EMBL/GenBank/DDBJ whole genome shotgun (WGS) entry which is preliminary data.</text>
</comment>
<dbReference type="RefSeq" id="WP_209334541.1">
    <property type="nucleotide sequence ID" value="NZ_JAGIYY010000002.1"/>
</dbReference>
<evidence type="ECO:0000313" key="2">
    <source>
        <dbReference type="Proteomes" id="UP000666240"/>
    </source>
</evidence>
<accession>A0A8J7QXC7</accession>
<gene>
    <name evidence="1" type="ORF">J5Y06_07570</name>
</gene>